<feature type="region of interest" description="Disordered" evidence="1">
    <location>
        <begin position="1"/>
        <end position="105"/>
    </location>
</feature>
<feature type="compositionally biased region" description="Polar residues" evidence="1">
    <location>
        <begin position="18"/>
        <end position="55"/>
    </location>
</feature>
<evidence type="ECO:0000256" key="1">
    <source>
        <dbReference type="SAM" id="MobiDB-lite"/>
    </source>
</evidence>
<dbReference type="RefSeq" id="WP_321546605.1">
    <property type="nucleotide sequence ID" value="NZ_JAXIVS010000005.1"/>
</dbReference>
<reference evidence="2 3" key="1">
    <citation type="submission" date="2023-12" db="EMBL/GenBank/DDBJ databases">
        <title>the genome sequence of Hyalangium sp. s54d21.</title>
        <authorList>
            <person name="Zhang X."/>
        </authorList>
    </citation>
    <scope>NUCLEOTIDE SEQUENCE [LARGE SCALE GENOMIC DNA]</scope>
    <source>
        <strain evidence="3">s54d21</strain>
    </source>
</reference>
<evidence type="ECO:0000313" key="3">
    <source>
        <dbReference type="Proteomes" id="UP001291309"/>
    </source>
</evidence>
<evidence type="ECO:0000313" key="2">
    <source>
        <dbReference type="EMBL" id="MDY7227876.1"/>
    </source>
</evidence>
<sequence>MTSPIRNRADGFVRPSTLGPQPTALTPPQQNTVAPSRTSNSSAQFRSTLDQSGFETTTAAPSQQQTASSFETTAAAPSQDVGGAAPVNNGLAVAEPAPAAPPNPHAQLDALKQSSIEDKKAFLQQFGVDAKHLNKAKESEINAAFDKAIDSLKNPGKVKFKFKIGGKKYEAKINLDARTGQLEIKFKRKKGFFSKLGSALKKIGKIALQVASFIPGPIGVVARVANAVISAVSAFKKGDILGGIAGMAGAIAGGAGALAGKATAGVARTVANVATAVQRGATAVSSGITAVRNGDWSGLLGAVASGARGVADSIGGMAGGVANGLNKVADWATRGNQVLQTASAARNGDILGAITSGSELANTVAPNSRVARVLGNVSNGVSQLGNVQSFLNARN</sequence>
<organism evidence="2 3">
    <name type="scientific">Hyalangium rubrum</name>
    <dbReference type="NCBI Taxonomy" id="3103134"/>
    <lineage>
        <taxon>Bacteria</taxon>
        <taxon>Pseudomonadati</taxon>
        <taxon>Myxococcota</taxon>
        <taxon>Myxococcia</taxon>
        <taxon>Myxococcales</taxon>
        <taxon>Cystobacterineae</taxon>
        <taxon>Archangiaceae</taxon>
        <taxon>Hyalangium</taxon>
    </lineage>
</organism>
<dbReference type="EMBL" id="JAXIVS010000005">
    <property type="protein sequence ID" value="MDY7227876.1"/>
    <property type="molecule type" value="Genomic_DNA"/>
</dbReference>
<accession>A0ABU5H3H5</accession>
<comment type="caution">
    <text evidence="2">The sequence shown here is derived from an EMBL/GenBank/DDBJ whole genome shotgun (WGS) entry which is preliminary data.</text>
</comment>
<protein>
    <submittedName>
        <fullName evidence="2">Uncharacterized protein</fullName>
    </submittedName>
</protein>
<name>A0ABU5H3H5_9BACT</name>
<feature type="compositionally biased region" description="Low complexity" evidence="1">
    <location>
        <begin position="56"/>
        <end position="69"/>
    </location>
</feature>
<keyword evidence="3" id="KW-1185">Reference proteome</keyword>
<gene>
    <name evidence="2" type="ORF">SYV04_15780</name>
</gene>
<proteinExistence type="predicted"/>
<dbReference type="Proteomes" id="UP001291309">
    <property type="component" value="Unassembled WGS sequence"/>
</dbReference>